<dbReference type="GO" id="GO:0016491">
    <property type="term" value="F:oxidoreductase activity"/>
    <property type="evidence" value="ECO:0007669"/>
    <property type="project" value="UniProtKB-KW"/>
</dbReference>
<name>A0A523UPL7_UNCT6</name>
<evidence type="ECO:0000256" key="5">
    <source>
        <dbReference type="ARBA" id="ARBA00023014"/>
    </source>
</evidence>
<keyword evidence="2" id="KW-0479">Metal-binding</keyword>
<evidence type="ECO:0000259" key="6">
    <source>
        <dbReference type="PROSITE" id="PS51379"/>
    </source>
</evidence>
<evidence type="ECO:0000256" key="3">
    <source>
        <dbReference type="ARBA" id="ARBA00023002"/>
    </source>
</evidence>
<dbReference type="Pfam" id="PF13183">
    <property type="entry name" value="Fer4_8"/>
    <property type="match status" value="1"/>
</dbReference>
<dbReference type="GO" id="GO:0005886">
    <property type="term" value="C:plasma membrane"/>
    <property type="evidence" value="ECO:0007669"/>
    <property type="project" value="TreeGrafter"/>
</dbReference>
<dbReference type="GO" id="GO:0051539">
    <property type="term" value="F:4 iron, 4 sulfur cluster binding"/>
    <property type="evidence" value="ECO:0007669"/>
    <property type="project" value="UniProtKB-KW"/>
</dbReference>
<proteinExistence type="predicted"/>
<dbReference type="SUPFAM" id="SSF46548">
    <property type="entry name" value="alpha-helical ferredoxin"/>
    <property type="match status" value="1"/>
</dbReference>
<feature type="domain" description="4Fe-4S ferredoxin-type" evidence="6">
    <location>
        <begin position="6"/>
        <end position="36"/>
    </location>
</feature>
<accession>A0A523UPL7</accession>
<dbReference type="Gene3D" id="1.10.1060.10">
    <property type="entry name" value="Alpha-helical ferredoxin"/>
    <property type="match status" value="1"/>
</dbReference>
<evidence type="ECO:0000256" key="1">
    <source>
        <dbReference type="ARBA" id="ARBA00022485"/>
    </source>
</evidence>
<dbReference type="EMBL" id="SOJN01000123">
    <property type="protein sequence ID" value="TET44488.1"/>
    <property type="molecule type" value="Genomic_DNA"/>
</dbReference>
<evidence type="ECO:0000313" key="7">
    <source>
        <dbReference type="EMBL" id="TET44488.1"/>
    </source>
</evidence>
<evidence type="ECO:0000256" key="4">
    <source>
        <dbReference type="ARBA" id="ARBA00023004"/>
    </source>
</evidence>
<dbReference type="PANTHER" id="PTHR43255:SF1">
    <property type="entry name" value="IRON-SULFUR-BINDING OXIDOREDUCTASE FADF-RELATED"/>
    <property type="match status" value="1"/>
</dbReference>
<gene>
    <name evidence="7" type="ORF">E3J62_10270</name>
</gene>
<evidence type="ECO:0000256" key="2">
    <source>
        <dbReference type="ARBA" id="ARBA00022723"/>
    </source>
</evidence>
<dbReference type="PROSITE" id="PS51379">
    <property type="entry name" value="4FE4S_FER_2"/>
    <property type="match status" value="1"/>
</dbReference>
<reference evidence="7 8" key="1">
    <citation type="submission" date="2019-03" db="EMBL/GenBank/DDBJ databases">
        <title>Metabolic potential of uncultured bacteria and archaea associated with petroleum seepage in deep-sea sediments.</title>
        <authorList>
            <person name="Dong X."/>
            <person name="Hubert C."/>
        </authorList>
    </citation>
    <scope>NUCLEOTIDE SEQUENCE [LARGE SCALE GENOMIC DNA]</scope>
    <source>
        <strain evidence="7">E44_bin18</strain>
    </source>
</reference>
<organism evidence="7 8">
    <name type="scientific">candidate division TA06 bacterium</name>
    <dbReference type="NCBI Taxonomy" id="2250710"/>
    <lineage>
        <taxon>Bacteria</taxon>
        <taxon>Bacteria division TA06</taxon>
    </lineage>
</organism>
<dbReference type="PROSITE" id="PS00198">
    <property type="entry name" value="4FE4S_FER_1"/>
    <property type="match status" value="1"/>
</dbReference>
<protein>
    <submittedName>
        <fullName evidence="7">(Fe-S)-binding protein</fullName>
    </submittedName>
</protein>
<dbReference type="InterPro" id="IPR004017">
    <property type="entry name" value="Cys_rich_dom"/>
</dbReference>
<keyword evidence="5" id="KW-0411">Iron-sulfur</keyword>
<keyword evidence="1" id="KW-0004">4Fe-4S</keyword>
<dbReference type="InterPro" id="IPR009051">
    <property type="entry name" value="Helical_ferredxn"/>
</dbReference>
<dbReference type="InterPro" id="IPR051460">
    <property type="entry name" value="HdrC_iron-sulfur_subunit"/>
</dbReference>
<comment type="caution">
    <text evidence="7">The sequence shown here is derived from an EMBL/GenBank/DDBJ whole genome shotgun (WGS) entry which is preliminary data.</text>
</comment>
<evidence type="ECO:0000313" key="8">
    <source>
        <dbReference type="Proteomes" id="UP000315525"/>
    </source>
</evidence>
<dbReference type="InterPro" id="IPR017896">
    <property type="entry name" value="4Fe4S_Fe-S-bd"/>
</dbReference>
<dbReference type="Proteomes" id="UP000315525">
    <property type="component" value="Unassembled WGS sequence"/>
</dbReference>
<dbReference type="PANTHER" id="PTHR43255">
    <property type="entry name" value="IRON-SULFUR-BINDING OXIDOREDUCTASE FADF-RELATED-RELATED"/>
    <property type="match status" value="1"/>
</dbReference>
<dbReference type="Pfam" id="PF02754">
    <property type="entry name" value="CCG"/>
    <property type="match status" value="2"/>
</dbReference>
<dbReference type="InterPro" id="IPR017900">
    <property type="entry name" value="4Fe4S_Fe_S_CS"/>
</dbReference>
<sequence length="378" mass="42560">MESTKDTIRRNNAYYCLDCGKCTSVCPVTTVGQSPRLAVKKVLQSEDEDVAAYEFFWSCLTCKACNEVCPSDVSYAEMTAELRGFAREFGVTGECTHSGAINALERIMTAPDLKQNRMDWISDDLRIRDKGDVLYFVGCLPYFDVFFESFNLNLLDIGRSTIKVLNRLGIEPVVMRDERCCGHDLLWTGEVENFERLVTHNVKLIKKTGAKTIVTACAECYKTLKQDYPKFSSDFKLEVVHLSELLAKKLSDGKLSFKKKDGAVTYHDACRLGRFCDVFDEPRALMNAIEGLQFKEMERTGRQALCCGTVSWTNCGTINKEVQLDRLREAKSTGADALVTTCPKCQIHFKCAMDGEDRGKDVKIEMVDLASLMEKSLE</sequence>
<keyword evidence="3" id="KW-0560">Oxidoreductase</keyword>
<dbReference type="GO" id="GO:0046872">
    <property type="term" value="F:metal ion binding"/>
    <property type="evidence" value="ECO:0007669"/>
    <property type="project" value="UniProtKB-KW"/>
</dbReference>
<dbReference type="AlphaFoldDB" id="A0A523UPL7"/>
<keyword evidence="4" id="KW-0408">Iron</keyword>